<dbReference type="EMBL" id="JADEWZ010000012">
    <property type="protein sequence ID" value="MBE9116201.1"/>
    <property type="molecule type" value="Genomic_DNA"/>
</dbReference>
<feature type="transmembrane region" description="Helical" evidence="2">
    <location>
        <begin position="361"/>
        <end position="381"/>
    </location>
</feature>
<sequence>MWTQLKQQFWQGRAVALTTFSIAGFVLALRWAGGLQFLELTALDRFFRWRLPEAVESRVVIVAIEEADIQAQGKWPIPDRAIAQLLDKIKSKNPSAIGLDLIRDLPVEPGNEELNEVFASTPNLFGIEKVIGGAYGATIAPPPQLAEQNRVGAIDLLLDRDGKVRRGLLAITLEDGQTKESLAARLALKYLEDRGIEQEVVDGDAGEVKLGKALFTPLNANDGGYVRIDPRGYQLLLNFRRRSCTQEPCSRFPTVSMSEVLEDRLPPDFLAETGGTGFEGRIVLIGSTAPSLQDRFFTVYENPLAGVEIHGELTDLILSAALDGRPLMQMWSEPLEVLWIVVWSGVGAISIWVLRRMRWKLVGFVALGGGLALGSFGAFQAGWWLPVVPALMGFMGSGIAIAGYQLYLEQKERQTMMNLLGQQVSPKIAQQVWRDREQLLKEGQILGQKMVVTVLFSDLKGFTTITENIDPETLMFWLNDYMKAMSQIVLDCDGIIDKFIGDAIMAVFGVPIPRTTEEEIAQDAQNAVCCAMKMAEKLKQLNQEWYEKGFPTTAMRIGIATGVVVAGSLGSQQRLNYTIVGDSANVAARLESFDKSLDGGICRILISEQTHDYLHAQFPSQLIGLAQLKGRKQPMNVYQVPIK</sequence>
<dbReference type="GO" id="GO:0004016">
    <property type="term" value="F:adenylate cyclase activity"/>
    <property type="evidence" value="ECO:0007669"/>
    <property type="project" value="UniProtKB-ARBA"/>
</dbReference>
<evidence type="ECO:0000259" key="3">
    <source>
        <dbReference type="PROSITE" id="PS50125"/>
    </source>
</evidence>
<evidence type="ECO:0000256" key="2">
    <source>
        <dbReference type="SAM" id="Phobius"/>
    </source>
</evidence>
<dbReference type="InterPro" id="IPR001054">
    <property type="entry name" value="A/G_cyclase"/>
</dbReference>
<dbReference type="Pfam" id="PF00211">
    <property type="entry name" value="Guanylate_cyc"/>
    <property type="match status" value="1"/>
</dbReference>
<comment type="similarity">
    <text evidence="1">Belongs to the adenylyl cyclase class-3 family.</text>
</comment>
<comment type="caution">
    <text evidence="4">The sequence shown here is derived from an EMBL/GenBank/DDBJ whole genome shotgun (WGS) entry which is preliminary data.</text>
</comment>
<keyword evidence="2" id="KW-0472">Membrane</keyword>
<dbReference type="InterPro" id="IPR050697">
    <property type="entry name" value="Adenylyl/Guanylyl_Cyclase_3/4"/>
</dbReference>
<dbReference type="SMART" id="SM01080">
    <property type="entry name" value="CHASE2"/>
    <property type="match status" value="1"/>
</dbReference>
<protein>
    <submittedName>
        <fullName evidence="4">Adenylate/guanylate cyclase domain-containing protein</fullName>
    </submittedName>
</protein>
<name>A0A8J7DYQ9_9CYAN</name>
<dbReference type="GO" id="GO:0035556">
    <property type="term" value="P:intracellular signal transduction"/>
    <property type="evidence" value="ECO:0007669"/>
    <property type="project" value="InterPro"/>
</dbReference>
<dbReference type="CDD" id="cd07302">
    <property type="entry name" value="CHD"/>
    <property type="match status" value="1"/>
</dbReference>
<dbReference type="SMART" id="SM00044">
    <property type="entry name" value="CYCc"/>
    <property type="match status" value="1"/>
</dbReference>
<dbReference type="GO" id="GO:0006171">
    <property type="term" value="P:cAMP biosynthetic process"/>
    <property type="evidence" value="ECO:0007669"/>
    <property type="project" value="TreeGrafter"/>
</dbReference>
<evidence type="ECO:0000313" key="5">
    <source>
        <dbReference type="Proteomes" id="UP000654482"/>
    </source>
</evidence>
<keyword evidence="5" id="KW-1185">Reference proteome</keyword>
<reference evidence="4" key="1">
    <citation type="submission" date="2020-10" db="EMBL/GenBank/DDBJ databases">
        <authorList>
            <person name="Castelo-Branco R."/>
            <person name="Eusebio N."/>
            <person name="Adriana R."/>
            <person name="Vieira A."/>
            <person name="Brugerolle De Fraissinette N."/>
            <person name="Rezende De Castro R."/>
            <person name="Schneider M.P."/>
            <person name="Vasconcelos V."/>
            <person name="Leao P.N."/>
        </authorList>
    </citation>
    <scope>NUCLEOTIDE SEQUENCE</scope>
    <source>
        <strain evidence="4">LEGE 07157</strain>
    </source>
</reference>
<dbReference type="RefSeq" id="WP_194029295.1">
    <property type="nucleotide sequence ID" value="NZ_JADEWZ010000012.1"/>
</dbReference>
<dbReference type="SUPFAM" id="SSF55073">
    <property type="entry name" value="Nucleotide cyclase"/>
    <property type="match status" value="1"/>
</dbReference>
<dbReference type="PANTHER" id="PTHR43081">
    <property type="entry name" value="ADENYLATE CYCLASE, TERMINAL-DIFFERENTIATION SPECIFIC-RELATED"/>
    <property type="match status" value="1"/>
</dbReference>
<dbReference type="PROSITE" id="PS50125">
    <property type="entry name" value="GUANYLATE_CYCLASE_2"/>
    <property type="match status" value="1"/>
</dbReference>
<feature type="domain" description="Guanylate cyclase" evidence="3">
    <location>
        <begin position="453"/>
        <end position="591"/>
    </location>
</feature>
<dbReference type="Proteomes" id="UP000654482">
    <property type="component" value="Unassembled WGS sequence"/>
</dbReference>
<dbReference type="Pfam" id="PF05226">
    <property type="entry name" value="CHASE2"/>
    <property type="match status" value="1"/>
</dbReference>
<proteinExistence type="inferred from homology"/>
<feature type="transmembrane region" description="Helical" evidence="2">
    <location>
        <begin position="387"/>
        <end position="407"/>
    </location>
</feature>
<dbReference type="AlphaFoldDB" id="A0A8J7DYQ9"/>
<gene>
    <name evidence="4" type="ORF">IQ249_09865</name>
</gene>
<dbReference type="Gene3D" id="3.30.70.1230">
    <property type="entry name" value="Nucleotide cyclase"/>
    <property type="match status" value="1"/>
</dbReference>
<dbReference type="InterPro" id="IPR007890">
    <property type="entry name" value="CHASE2"/>
</dbReference>
<keyword evidence="2" id="KW-0812">Transmembrane</keyword>
<evidence type="ECO:0000256" key="1">
    <source>
        <dbReference type="ARBA" id="ARBA00005381"/>
    </source>
</evidence>
<evidence type="ECO:0000313" key="4">
    <source>
        <dbReference type="EMBL" id="MBE9116201.1"/>
    </source>
</evidence>
<keyword evidence="2" id="KW-1133">Transmembrane helix</keyword>
<dbReference type="PANTHER" id="PTHR43081:SF1">
    <property type="entry name" value="ADENYLATE CYCLASE, TERMINAL-DIFFERENTIATION SPECIFIC"/>
    <property type="match status" value="1"/>
</dbReference>
<feature type="transmembrane region" description="Helical" evidence="2">
    <location>
        <begin position="337"/>
        <end position="354"/>
    </location>
</feature>
<dbReference type="InterPro" id="IPR029787">
    <property type="entry name" value="Nucleotide_cyclase"/>
</dbReference>
<organism evidence="4 5">
    <name type="scientific">Lusitaniella coriacea LEGE 07157</name>
    <dbReference type="NCBI Taxonomy" id="945747"/>
    <lineage>
        <taxon>Bacteria</taxon>
        <taxon>Bacillati</taxon>
        <taxon>Cyanobacteriota</taxon>
        <taxon>Cyanophyceae</taxon>
        <taxon>Spirulinales</taxon>
        <taxon>Lusitaniellaceae</taxon>
        <taxon>Lusitaniella</taxon>
    </lineage>
</organism>
<accession>A0A8J7DYQ9</accession>